<comment type="similarity">
    <text evidence="1 5">Belongs to the Bowman-Birk serine protease inhibitor family.</text>
</comment>
<evidence type="ECO:0000256" key="6">
    <source>
        <dbReference type="SAM" id="SignalP"/>
    </source>
</evidence>
<dbReference type="GO" id="GO:0004867">
    <property type="term" value="F:serine-type endopeptidase inhibitor activity"/>
    <property type="evidence" value="ECO:0007669"/>
    <property type="project" value="UniProtKB-KW"/>
</dbReference>
<accession>A0A8K0DZE0</accession>
<name>A0A8K0DZE0_9ROSA</name>
<keyword evidence="2 5" id="KW-0646">Protease inhibitor</keyword>
<dbReference type="AlphaFoldDB" id="A0A8K0DZE0"/>
<evidence type="ECO:0000313" key="8">
    <source>
        <dbReference type="EMBL" id="KAF3437163.1"/>
    </source>
</evidence>
<dbReference type="CDD" id="cd00023">
    <property type="entry name" value="BBI"/>
    <property type="match status" value="1"/>
</dbReference>
<dbReference type="Gene3D" id="2.10.69.10">
    <property type="entry name" value="Cysteine Protease (Bromelain) Inhibitor, subunit H"/>
    <property type="match status" value="1"/>
</dbReference>
<keyword evidence="9" id="KW-1185">Reference proteome</keyword>
<feature type="signal peptide" evidence="6">
    <location>
        <begin position="1"/>
        <end position="28"/>
    </location>
</feature>
<feature type="chain" id="PRO_5035457627" description="Bowman-Birk serine protease inhibitors family domain-containing protein" evidence="6">
    <location>
        <begin position="29"/>
        <end position="151"/>
    </location>
</feature>
<evidence type="ECO:0000256" key="5">
    <source>
        <dbReference type="RuleBase" id="RU003856"/>
    </source>
</evidence>
<sequence>MAFKKVVVGWKVAVLVLLVLAVSTRVSARVNMVDFVKLLSTKHHQYSDPSYYVIKEKRINTGDDERSSGACCNTCVCALSEPPQCSCEDMFLGQERCESCEQCMCTRSNPPYCRCLDVKEFCNPPCFSAADRNHAPHVLVNNHIYNPVSAN</sequence>
<proteinExistence type="inferred from homology"/>
<dbReference type="InterPro" id="IPR000877">
    <property type="entry name" value="Prot_inh_BBI"/>
</dbReference>
<dbReference type="Pfam" id="PF00228">
    <property type="entry name" value="Bowman-Birk_leg"/>
    <property type="match status" value="2"/>
</dbReference>
<evidence type="ECO:0000256" key="4">
    <source>
        <dbReference type="ARBA" id="ARBA00023157"/>
    </source>
</evidence>
<organism evidence="8 9">
    <name type="scientific">Rhamnella rubrinervis</name>
    <dbReference type="NCBI Taxonomy" id="2594499"/>
    <lineage>
        <taxon>Eukaryota</taxon>
        <taxon>Viridiplantae</taxon>
        <taxon>Streptophyta</taxon>
        <taxon>Embryophyta</taxon>
        <taxon>Tracheophyta</taxon>
        <taxon>Spermatophyta</taxon>
        <taxon>Magnoliopsida</taxon>
        <taxon>eudicotyledons</taxon>
        <taxon>Gunneridae</taxon>
        <taxon>Pentapetalae</taxon>
        <taxon>rosids</taxon>
        <taxon>fabids</taxon>
        <taxon>Rosales</taxon>
        <taxon>Rhamnaceae</taxon>
        <taxon>rhamnoid group</taxon>
        <taxon>Rhamneae</taxon>
        <taxon>Rhamnella</taxon>
    </lineage>
</organism>
<protein>
    <recommendedName>
        <fullName evidence="7">Bowman-Birk serine protease inhibitors family domain-containing protein</fullName>
    </recommendedName>
</protein>
<dbReference type="Proteomes" id="UP000796880">
    <property type="component" value="Unassembled WGS sequence"/>
</dbReference>
<comment type="caution">
    <text evidence="8">The sequence shown here is derived from an EMBL/GenBank/DDBJ whole genome shotgun (WGS) entry which is preliminary data.</text>
</comment>
<dbReference type="SMART" id="SM00269">
    <property type="entry name" value="BowB"/>
    <property type="match status" value="1"/>
</dbReference>
<dbReference type="PANTHER" id="PTHR33479">
    <property type="entry name" value="BOWMAN-BIRK TYPE BRAN TRYPSIN INHIBITOR"/>
    <property type="match status" value="1"/>
</dbReference>
<feature type="domain" description="Bowman-Birk serine protease inhibitors family" evidence="7">
    <location>
        <begin position="71"/>
        <end position="126"/>
    </location>
</feature>
<keyword evidence="3 5" id="KW-0722">Serine protease inhibitor</keyword>
<evidence type="ECO:0000256" key="3">
    <source>
        <dbReference type="ARBA" id="ARBA00022900"/>
    </source>
</evidence>
<gene>
    <name evidence="8" type="ORF">FNV43_RR19916</name>
</gene>
<dbReference type="PANTHER" id="PTHR33479:SF19">
    <property type="entry name" value="BOWMAN-BIRK TYPE PROTEINASE INHIBITOR C-II"/>
    <property type="match status" value="1"/>
</dbReference>
<dbReference type="SUPFAM" id="SSF57247">
    <property type="entry name" value="Bowman-Birk inhibitor, BBI"/>
    <property type="match status" value="1"/>
</dbReference>
<dbReference type="InterPro" id="IPR035995">
    <property type="entry name" value="Bowman-Birk_prot_inh"/>
</dbReference>
<evidence type="ECO:0000313" key="9">
    <source>
        <dbReference type="Proteomes" id="UP000796880"/>
    </source>
</evidence>
<reference evidence="8" key="1">
    <citation type="submission" date="2020-03" db="EMBL/GenBank/DDBJ databases">
        <title>A high-quality chromosome-level genome assembly of a woody plant with both climbing and erect habits, Rhamnella rubrinervis.</title>
        <authorList>
            <person name="Lu Z."/>
            <person name="Yang Y."/>
            <person name="Zhu X."/>
            <person name="Sun Y."/>
        </authorList>
    </citation>
    <scope>NUCLEOTIDE SEQUENCE</scope>
    <source>
        <strain evidence="8">BYM</strain>
        <tissue evidence="8">Leaf</tissue>
    </source>
</reference>
<keyword evidence="6" id="KW-0732">Signal</keyword>
<evidence type="ECO:0000256" key="1">
    <source>
        <dbReference type="ARBA" id="ARBA00008506"/>
    </source>
</evidence>
<evidence type="ECO:0000256" key="2">
    <source>
        <dbReference type="ARBA" id="ARBA00022690"/>
    </source>
</evidence>
<evidence type="ECO:0000259" key="7">
    <source>
        <dbReference type="SMART" id="SM00269"/>
    </source>
</evidence>
<keyword evidence="4" id="KW-1015">Disulfide bond</keyword>
<dbReference type="GO" id="GO:0005576">
    <property type="term" value="C:extracellular region"/>
    <property type="evidence" value="ECO:0007669"/>
    <property type="project" value="InterPro"/>
</dbReference>
<dbReference type="OrthoDB" id="1928998at2759"/>
<dbReference type="EMBL" id="VOIH02000009">
    <property type="protein sequence ID" value="KAF3437163.1"/>
    <property type="molecule type" value="Genomic_DNA"/>
</dbReference>